<dbReference type="InterPro" id="IPR006638">
    <property type="entry name" value="Elp3/MiaA/NifB-like_rSAM"/>
</dbReference>
<evidence type="ECO:0000256" key="8">
    <source>
        <dbReference type="HAMAP-Rule" id="MF_01865"/>
    </source>
</evidence>
<dbReference type="NCBIfam" id="TIGR01125">
    <property type="entry name" value="30S ribosomal protein S12 methylthiotransferase RimO"/>
    <property type="match status" value="1"/>
</dbReference>
<evidence type="ECO:0000256" key="5">
    <source>
        <dbReference type="ARBA" id="ARBA00022723"/>
    </source>
</evidence>
<proteinExistence type="inferred from homology"/>
<dbReference type="GO" id="GO:0051539">
    <property type="term" value="F:4 iron, 4 sulfur cluster binding"/>
    <property type="evidence" value="ECO:0007669"/>
    <property type="project" value="UniProtKB-UniRule"/>
</dbReference>
<dbReference type="GO" id="GO:0006400">
    <property type="term" value="P:tRNA modification"/>
    <property type="evidence" value="ECO:0007669"/>
    <property type="project" value="InterPro"/>
</dbReference>
<feature type="binding site" evidence="8">
    <location>
        <position position="150"/>
    </location>
    <ligand>
        <name>[4Fe-4S] cluster</name>
        <dbReference type="ChEBI" id="CHEBI:49883"/>
        <label>2</label>
        <note>4Fe-4S-S-AdoMet</note>
    </ligand>
</feature>
<feature type="domain" description="MTTase N-terminal" evidence="10">
    <location>
        <begin position="2"/>
        <end position="118"/>
    </location>
</feature>
<dbReference type="Pfam" id="PF18693">
    <property type="entry name" value="TRAM_2"/>
    <property type="match status" value="1"/>
</dbReference>
<keyword evidence="4 8" id="KW-0949">S-adenosyl-L-methionine</keyword>
<dbReference type="SFLD" id="SFLDG01082">
    <property type="entry name" value="B12-binding_domain_containing"/>
    <property type="match status" value="1"/>
</dbReference>
<sequence>MKKFHIVKLGCPKNDADMEIFKGLLQSKGHKYESNPQFADYIFIDTCGFIEEAKKESIEAIFEYASLKDNNKNLKVIPIGCLAQRYFDDILKDIPEIDGLFGVLSPKTIVEKVENGQYFFKNDIPETLYDCKIRAIPDSHYAYVKIGDGCSRNCAFCSIPTFKGKPKSRSIEEINEEVEFLVSKGVKEIILVSQDNTLYGIDNYQKQALPDLLDKLNNIKGRFWIRVMYLHPDFLSEDIIESIHRNEKVLNYFDVPIQHISDKILQSMGRHKKRNELMKLFEKIRKEPSAIRTTLMVGFPGEKAEDFEELLDFVKEIKFERMGSFKFSKEENTKSFTLPEQIDEQIKKQRQNELMTVQSEISKNIMEKYIGKTLEVLLEEKEDNVYIGRSYLDAPEIDGNIYIKNYGDKELSLGNFVKARITGSYEYDLEGEIVEYEHTKFVELF</sequence>
<keyword evidence="7 8" id="KW-0411">Iron-sulfur</keyword>
<comment type="subcellular location">
    <subcellularLocation>
        <location evidence="8">Cytoplasm</location>
    </subcellularLocation>
</comment>
<feature type="binding site" evidence="8">
    <location>
        <position position="81"/>
    </location>
    <ligand>
        <name>[4Fe-4S] cluster</name>
        <dbReference type="ChEBI" id="CHEBI:49883"/>
        <label>1</label>
    </ligand>
</feature>
<comment type="cofactor">
    <cofactor evidence="8">
        <name>[4Fe-4S] cluster</name>
        <dbReference type="ChEBI" id="CHEBI:49883"/>
    </cofactor>
    <text evidence="8">Binds 2 [4Fe-4S] clusters. One cluster is coordinated with 3 cysteines and an exchangeable S-adenosyl-L-methionine.</text>
</comment>
<dbReference type="InterPro" id="IPR005840">
    <property type="entry name" value="Ribosomal_uS12_MeSTrfase_RimO"/>
</dbReference>
<evidence type="ECO:0000259" key="11">
    <source>
        <dbReference type="PROSITE" id="PS51918"/>
    </source>
</evidence>
<feature type="binding site" evidence="8">
    <location>
        <position position="154"/>
    </location>
    <ligand>
        <name>[4Fe-4S] cluster</name>
        <dbReference type="ChEBI" id="CHEBI:49883"/>
        <label>2</label>
        <note>4Fe-4S-S-AdoMet</note>
    </ligand>
</feature>
<evidence type="ECO:0000313" key="13">
    <source>
        <dbReference type="Proteomes" id="UP000236604"/>
    </source>
</evidence>
<dbReference type="PROSITE" id="PS01278">
    <property type="entry name" value="MTTASE_RADICAL"/>
    <property type="match status" value="1"/>
</dbReference>
<feature type="binding site" evidence="8">
    <location>
        <position position="157"/>
    </location>
    <ligand>
        <name>[4Fe-4S] cluster</name>
        <dbReference type="ChEBI" id="CHEBI:49883"/>
        <label>2</label>
        <note>4Fe-4S-S-AdoMet</note>
    </ligand>
</feature>
<feature type="domain" description="Radical SAM core" evidence="11">
    <location>
        <begin position="136"/>
        <end position="364"/>
    </location>
</feature>
<dbReference type="PANTHER" id="PTHR43837:SF1">
    <property type="entry name" value="RIBOSOMAL PROTEIN US12 METHYLTHIOTRANSFERASE RIMO"/>
    <property type="match status" value="1"/>
</dbReference>
<protein>
    <recommendedName>
        <fullName evidence="8">Ribosomal protein uS12 methylthiotransferase RimO</fullName>
        <shortName evidence="8">uS12 MTTase</shortName>
        <shortName evidence="8">uS12 methylthiotransferase</shortName>
        <ecNumber evidence="8">2.8.4.4</ecNumber>
    </recommendedName>
    <alternativeName>
        <fullName evidence="8">Ribosomal protein uS12 (aspartate-C(3))-methylthiotransferase</fullName>
    </alternativeName>
    <alternativeName>
        <fullName evidence="8">Ribosome maturation factor RimO</fullName>
    </alternativeName>
</protein>
<dbReference type="InterPro" id="IPR038135">
    <property type="entry name" value="Methylthiotransferase_N_sf"/>
</dbReference>
<reference evidence="12 13" key="1">
    <citation type="submission" date="2013-12" db="EMBL/GenBank/DDBJ databases">
        <title>Comparative genomics of Petrotoga isolates.</title>
        <authorList>
            <person name="Nesbo C.L."/>
            <person name="Charchuk R."/>
            <person name="Chow K."/>
        </authorList>
    </citation>
    <scope>NUCLEOTIDE SEQUENCE [LARGE SCALE GENOMIC DNA]</scope>
    <source>
        <strain evidence="12 13">DSM 14811</strain>
    </source>
</reference>
<dbReference type="CDD" id="cd01335">
    <property type="entry name" value="Radical_SAM"/>
    <property type="match status" value="1"/>
</dbReference>
<evidence type="ECO:0000256" key="3">
    <source>
        <dbReference type="ARBA" id="ARBA00022679"/>
    </source>
</evidence>
<dbReference type="RefSeq" id="WP_103076967.1">
    <property type="nucleotide sequence ID" value="NZ_AZRN01000014.1"/>
</dbReference>
<evidence type="ECO:0000256" key="1">
    <source>
        <dbReference type="ARBA" id="ARBA00022485"/>
    </source>
</evidence>
<dbReference type="InterPro" id="IPR012340">
    <property type="entry name" value="NA-bd_OB-fold"/>
</dbReference>
<dbReference type="SFLD" id="SFLDG01061">
    <property type="entry name" value="methylthiotransferase"/>
    <property type="match status" value="1"/>
</dbReference>
<dbReference type="InterPro" id="IPR005839">
    <property type="entry name" value="Methylthiotransferase"/>
</dbReference>
<dbReference type="SUPFAM" id="SSF102114">
    <property type="entry name" value="Radical SAM enzymes"/>
    <property type="match status" value="1"/>
</dbReference>
<comment type="similarity">
    <text evidence="8">Belongs to the methylthiotransferase family. RimO subfamily.</text>
</comment>
<evidence type="ECO:0000256" key="6">
    <source>
        <dbReference type="ARBA" id="ARBA00023004"/>
    </source>
</evidence>
<name>A0A2K1PAG7_9BACT</name>
<dbReference type="Pfam" id="PF00919">
    <property type="entry name" value="UPF0004"/>
    <property type="match status" value="1"/>
</dbReference>
<keyword evidence="13" id="KW-1185">Reference proteome</keyword>
<keyword evidence="12" id="KW-0687">Ribonucleoprotein</keyword>
<keyword evidence="12" id="KW-0689">Ribosomal protein</keyword>
<dbReference type="PROSITE" id="PS51449">
    <property type="entry name" value="MTTASE_N"/>
    <property type="match status" value="1"/>
</dbReference>
<feature type="binding site" evidence="8">
    <location>
        <position position="11"/>
    </location>
    <ligand>
        <name>[4Fe-4S] cluster</name>
        <dbReference type="ChEBI" id="CHEBI:49883"/>
        <label>1</label>
    </ligand>
</feature>
<dbReference type="GO" id="GO:0046872">
    <property type="term" value="F:metal ion binding"/>
    <property type="evidence" value="ECO:0007669"/>
    <property type="project" value="UniProtKB-KW"/>
</dbReference>
<dbReference type="AlphaFoldDB" id="A0A2K1PAG7"/>
<dbReference type="InterPro" id="IPR058240">
    <property type="entry name" value="rSAM_sf"/>
</dbReference>
<dbReference type="InterPro" id="IPR023404">
    <property type="entry name" value="rSAM_horseshoe"/>
</dbReference>
<accession>A0A2K1PAG7</accession>
<comment type="catalytic activity">
    <reaction evidence="8">
        <text>L-aspartate(89)-[ribosomal protein uS12]-hydrogen + (sulfur carrier)-SH + AH2 + 2 S-adenosyl-L-methionine = 3-methylsulfanyl-L-aspartate(89)-[ribosomal protein uS12]-hydrogen + (sulfur carrier)-H + 5'-deoxyadenosine + L-methionine + A + S-adenosyl-L-homocysteine + 2 H(+)</text>
        <dbReference type="Rhea" id="RHEA:37087"/>
        <dbReference type="Rhea" id="RHEA-COMP:10460"/>
        <dbReference type="Rhea" id="RHEA-COMP:10461"/>
        <dbReference type="Rhea" id="RHEA-COMP:14737"/>
        <dbReference type="Rhea" id="RHEA-COMP:14739"/>
        <dbReference type="ChEBI" id="CHEBI:13193"/>
        <dbReference type="ChEBI" id="CHEBI:15378"/>
        <dbReference type="ChEBI" id="CHEBI:17319"/>
        <dbReference type="ChEBI" id="CHEBI:17499"/>
        <dbReference type="ChEBI" id="CHEBI:29917"/>
        <dbReference type="ChEBI" id="CHEBI:29961"/>
        <dbReference type="ChEBI" id="CHEBI:57844"/>
        <dbReference type="ChEBI" id="CHEBI:57856"/>
        <dbReference type="ChEBI" id="CHEBI:59789"/>
        <dbReference type="ChEBI" id="CHEBI:64428"/>
        <dbReference type="ChEBI" id="CHEBI:73599"/>
        <dbReference type="EC" id="2.8.4.4"/>
    </reaction>
</comment>
<dbReference type="SFLD" id="SFLDS00029">
    <property type="entry name" value="Radical_SAM"/>
    <property type="match status" value="1"/>
</dbReference>
<dbReference type="InterPro" id="IPR007197">
    <property type="entry name" value="rSAM"/>
</dbReference>
<dbReference type="Proteomes" id="UP000236604">
    <property type="component" value="Unassembled WGS sequence"/>
</dbReference>
<feature type="binding site" evidence="8">
    <location>
        <position position="47"/>
    </location>
    <ligand>
        <name>[4Fe-4S] cluster</name>
        <dbReference type="ChEBI" id="CHEBI:49883"/>
        <label>1</label>
    </ligand>
</feature>
<feature type="domain" description="TRAM" evidence="9">
    <location>
        <begin position="367"/>
        <end position="435"/>
    </location>
</feature>
<dbReference type="InterPro" id="IPR002792">
    <property type="entry name" value="TRAM_dom"/>
</dbReference>
<dbReference type="PROSITE" id="PS50926">
    <property type="entry name" value="TRAM"/>
    <property type="match status" value="1"/>
</dbReference>
<dbReference type="GO" id="GO:0103039">
    <property type="term" value="F:protein methylthiotransferase activity"/>
    <property type="evidence" value="ECO:0007669"/>
    <property type="project" value="UniProtKB-EC"/>
</dbReference>
<evidence type="ECO:0000256" key="2">
    <source>
        <dbReference type="ARBA" id="ARBA00022490"/>
    </source>
</evidence>
<dbReference type="GO" id="GO:0035599">
    <property type="term" value="F:aspartic acid methylthiotransferase activity"/>
    <property type="evidence" value="ECO:0007669"/>
    <property type="project" value="TreeGrafter"/>
</dbReference>
<dbReference type="PANTHER" id="PTHR43837">
    <property type="entry name" value="RIBOSOMAL PROTEIN S12 METHYLTHIOTRANSFERASE RIMO"/>
    <property type="match status" value="1"/>
</dbReference>
<dbReference type="EC" id="2.8.4.4" evidence="8"/>
<dbReference type="PROSITE" id="PS51918">
    <property type="entry name" value="RADICAL_SAM"/>
    <property type="match status" value="1"/>
</dbReference>
<dbReference type="FunFam" id="2.40.50.140:FF:000210">
    <property type="entry name" value="Ribosomal protein S12 methylthiotransferase RimO"/>
    <property type="match status" value="1"/>
</dbReference>
<dbReference type="Pfam" id="PF04055">
    <property type="entry name" value="Radical_SAM"/>
    <property type="match status" value="1"/>
</dbReference>
<keyword evidence="2 8" id="KW-0963">Cytoplasm</keyword>
<evidence type="ECO:0000256" key="7">
    <source>
        <dbReference type="ARBA" id="ARBA00023014"/>
    </source>
</evidence>
<dbReference type="Gene3D" id="3.40.50.12160">
    <property type="entry name" value="Methylthiotransferase, N-terminal domain"/>
    <property type="match status" value="1"/>
</dbReference>
<evidence type="ECO:0000256" key="4">
    <source>
        <dbReference type="ARBA" id="ARBA00022691"/>
    </source>
</evidence>
<keyword evidence="6 8" id="KW-0408">Iron</keyword>
<dbReference type="Gene3D" id="3.80.30.20">
    <property type="entry name" value="tm_1862 like domain"/>
    <property type="match status" value="1"/>
</dbReference>
<evidence type="ECO:0000259" key="10">
    <source>
        <dbReference type="PROSITE" id="PS51449"/>
    </source>
</evidence>
<dbReference type="HAMAP" id="MF_01865">
    <property type="entry name" value="MTTase_RimO"/>
    <property type="match status" value="1"/>
</dbReference>
<dbReference type="SFLD" id="SFLDF00274">
    <property type="entry name" value="ribosomal_protein_S12_methylth"/>
    <property type="match status" value="1"/>
</dbReference>
<dbReference type="Gene3D" id="2.40.50.140">
    <property type="entry name" value="Nucleic acid-binding proteins"/>
    <property type="match status" value="1"/>
</dbReference>
<dbReference type="NCBIfam" id="TIGR00089">
    <property type="entry name" value="MiaB/RimO family radical SAM methylthiotransferase"/>
    <property type="match status" value="1"/>
</dbReference>
<dbReference type="SMART" id="SM00729">
    <property type="entry name" value="Elp3"/>
    <property type="match status" value="1"/>
</dbReference>
<keyword evidence="3 8" id="KW-0808">Transferase</keyword>
<evidence type="ECO:0000313" key="12">
    <source>
        <dbReference type="EMBL" id="PNR99780.1"/>
    </source>
</evidence>
<dbReference type="FunFam" id="3.80.30.20:FF:000001">
    <property type="entry name" value="tRNA-2-methylthio-N(6)-dimethylallyladenosine synthase 2"/>
    <property type="match status" value="1"/>
</dbReference>
<dbReference type="GO" id="GO:0005840">
    <property type="term" value="C:ribosome"/>
    <property type="evidence" value="ECO:0007669"/>
    <property type="project" value="UniProtKB-KW"/>
</dbReference>
<dbReference type="EMBL" id="AZRN01000014">
    <property type="protein sequence ID" value="PNR99780.1"/>
    <property type="molecule type" value="Genomic_DNA"/>
</dbReference>
<dbReference type="InterPro" id="IPR013848">
    <property type="entry name" value="Methylthiotransferase_N"/>
</dbReference>
<comment type="function">
    <text evidence="8">Catalyzes the methylthiolation of an aspartic acid residue of ribosomal protein uS12.</text>
</comment>
<dbReference type="InterPro" id="IPR020612">
    <property type="entry name" value="Methylthiotransferase_CS"/>
</dbReference>
<comment type="caution">
    <text evidence="12">The sequence shown here is derived from an EMBL/GenBank/DDBJ whole genome shotgun (WGS) entry which is preliminary data.</text>
</comment>
<dbReference type="GO" id="GO:0005829">
    <property type="term" value="C:cytosol"/>
    <property type="evidence" value="ECO:0007669"/>
    <property type="project" value="TreeGrafter"/>
</dbReference>
<keyword evidence="5 8" id="KW-0479">Metal-binding</keyword>
<gene>
    <name evidence="8" type="primary">rimO</name>
    <name evidence="12" type="ORF">X927_04985</name>
</gene>
<keyword evidence="1 8" id="KW-0004">4Fe-4S</keyword>
<evidence type="ECO:0000259" key="9">
    <source>
        <dbReference type="PROSITE" id="PS50926"/>
    </source>
</evidence>
<organism evidence="12 13">
    <name type="scientific">Petrotoga mexicana DSM 14811</name>
    <dbReference type="NCBI Taxonomy" id="1122954"/>
    <lineage>
        <taxon>Bacteria</taxon>
        <taxon>Thermotogati</taxon>
        <taxon>Thermotogota</taxon>
        <taxon>Thermotogae</taxon>
        <taxon>Petrotogales</taxon>
        <taxon>Petrotogaceae</taxon>
        <taxon>Petrotoga</taxon>
    </lineage>
</organism>